<name>G5ICG8_9FIRM</name>
<evidence type="ECO:0000256" key="6">
    <source>
        <dbReference type="PROSITE-ProRule" id="PRU00169"/>
    </source>
</evidence>
<dbReference type="SUPFAM" id="SSF52172">
    <property type="entry name" value="CheY-like"/>
    <property type="match status" value="1"/>
</dbReference>
<feature type="domain" description="HTH araC/xylS-type" evidence="8">
    <location>
        <begin position="446"/>
        <end position="544"/>
    </location>
</feature>
<dbReference type="GO" id="GO:0000160">
    <property type="term" value="P:phosphorelay signal transduction system"/>
    <property type="evidence" value="ECO:0007669"/>
    <property type="project" value="InterPro"/>
</dbReference>
<evidence type="ECO:0000256" key="1">
    <source>
        <dbReference type="ARBA" id="ARBA00018672"/>
    </source>
</evidence>
<dbReference type="GO" id="GO:0003700">
    <property type="term" value="F:DNA-binding transcription factor activity"/>
    <property type="evidence" value="ECO:0007669"/>
    <property type="project" value="InterPro"/>
</dbReference>
<dbReference type="OrthoDB" id="9794370at2"/>
<dbReference type="InterPro" id="IPR018060">
    <property type="entry name" value="HTH_AraC"/>
</dbReference>
<evidence type="ECO:0000256" key="5">
    <source>
        <dbReference type="ARBA" id="ARBA00024867"/>
    </source>
</evidence>
<dbReference type="HOGENOM" id="CLU_000445_5_0_9"/>
<dbReference type="CDD" id="cd17536">
    <property type="entry name" value="REC_YesN-like"/>
    <property type="match status" value="1"/>
</dbReference>
<dbReference type="PRINTS" id="PR00032">
    <property type="entry name" value="HTHARAC"/>
</dbReference>
<evidence type="ECO:0000256" key="4">
    <source>
        <dbReference type="ARBA" id="ARBA00023163"/>
    </source>
</evidence>
<keyword evidence="3" id="KW-0238">DNA-binding</keyword>
<dbReference type="GO" id="GO:0043565">
    <property type="term" value="F:sequence-specific DNA binding"/>
    <property type="evidence" value="ECO:0007669"/>
    <property type="project" value="InterPro"/>
</dbReference>
<dbReference type="EMBL" id="ADLN01000011">
    <property type="protein sequence ID" value="EHI60818.1"/>
    <property type="molecule type" value="Genomic_DNA"/>
</dbReference>
<keyword evidence="6" id="KW-0597">Phosphoprotein</keyword>
<dbReference type="RefSeq" id="WP_006779180.1">
    <property type="nucleotide sequence ID" value="NZ_CP040506.1"/>
</dbReference>
<dbReference type="Gene3D" id="1.10.10.60">
    <property type="entry name" value="Homeodomain-like"/>
    <property type="match status" value="2"/>
</dbReference>
<organism evidence="10 11">
    <name type="scientific">Hungatella hathewayi WAL-18680</name>
    <dbReference type="NCBI Taxonomy" id="742737"/>
    <lineage>
        <taxon>Bacteria</taxon>
        <taxon>Bacillati</taxon>
        <taxon>Bacillota</taxon>
        <taxon>Clostridia</taxon>
        <taxon>Lachnospirales</taxon>
        <taxon>Lachnospiraceae</taxon>
        <taxon>Hungatella</taxon>
    </lineage>
</organism>
<reference evidence="10 11" key="1">
    <citation type="submission" date="2011-08" db="EMBL/GenBank/DDBJ databases">
        <title>The Genome Sequence of Clostridium hathewayi WAL-18680.</title>
        <authorList>
            <consortium name="The Broad Institute Genome Sequencing Platform"/>
            <person name="Earl A."/>
            <person name="Ward D."/>
            <person name="Feldgarden M."/>
            <person name="Gevers D."/>
            <person name="Finegold S.M."/>
            <person name="Summanen P.H."/>
            <person name="Molitoris D.R."/>
            <person name="Song M."/>
            <person name="Daigneault M."/>
            <person name="Allen-Vercoe E."/>
            <person name="Young S.K."/>
            <person name="Zeng Q."/>
            <person name="Gargeya S."/>
            <person name="Fitzgerald M."/>
            <person name="Haas B."/>
            <person name="Abouelleil A."/>
            <person name="Alvarado L."/>
            <person name="Arachchi H.M."/>
            <person name="Berlin A."/>
            <person name="Brown A."/>
            <person name="Chapman S.B."/>
            <person name="Chen Z."/>
            <person name="Dunbar C."/>
            <person name="Freedman E."/>
            <person name="Gearin G."/>
            <person name="Gellesch M."/>
            <person name="Goldberg J."/>
            <person name="Griggs A."/>
            <person name="Gujja S."/>
            <person name="Heiman D."/>
            <person name="Howarth C."/>
            <person name="Larson L."/>
            <person name="Lui A."/>
            <person name="MacDonald P.J.P."/>
            <person name="Montmayeur A."/>
            <person name="Murphy C."/>
            <person name="Neiman D."/>
            <person name="Pearson M."/>
            <person name="Priest M."/>
            <person name="Roberts A."/>
            <person name="Saif S."/>
            <person name="Shea T."/>
            <person name="Shenoy N."/>
            <person name="Sisk P."/>
            <person name="Stolte C."/>
            <person name="Sykes S."/>
            <person name="Wortman J."/>
            <person name="Nusbaum C."/>
            <person name="Birren B."/>
        </authorList>
    </citation>
    <scope>NUCLEOTIDE SEQUENCE [LARGE SCALE GENOMIC DNA]</scope>
    <source>
        <strain evidence="10 11">WAL-18680</strain>
    </source>
</reference>
<evidence type="ECO:0000256" key="2">
    <source>
        <dbReference type="ARBA" id="ARBA00023015"/>
    </source>
</evidence>
<evidence type="ECO:0000256" key="7">
    <source>
        <dbReference type="SAM" id="MobiDB-lite"/>
    </source>
</evidence>
<dbReference type="PROSITE" id="PS50110">
    <property type="entry name" value="RESPONSE_REGULATORY"/>
    <property type="match status" value="1"/>
</dbReference>
<accession>G5ICG8</accession>
<evidence type="ECO:0000313" key="11">
    <source>
        <dbReference type="Proteomes" id="UP000005384"/>
    </source>
</evidence>
<dbReference type="SUPFAM" id="SSF46689">
    <property type="entry name" value="Homeodomain-like"/>
    <property type="match status" value="2"/>
</dbReference>
<dbReference type="Proteomes" id="UP000005384">
    <property type="component" value="Unassembled WGS sequence"/>
</dbReference>
<evidence type="ECO:0000259" key="8">
    <source>
        <dbReference type="PROSITE" id="PS01124"/>
    </source>
</evidence>
<dbReference type="PANTHER" id="PTHR43280:SF10">
    <property type="entry name" value="REGULATORY PROTEIN POCR"/>
    <property type="match status" value="1"/>
</dbReference>
<comment type="caution">
    <text evidence="10">The sequence shown here is derived from an EMBL/GenBank/DDBJ whole genome shotgun (WGS) entry which is preliminary data.</text>
</comment>
<keyword evidence="11" id="KW-1185">Reference proteome</keyword>
<feature type="compositionally biased region" description="Polar residues" evidence="7">
    <location>
        <begin position="140"/>
        <end position="163"/>
    </location>
</feature>
<protein>
    <recommendedName>
        <fullName evidence="1">Stage 0 sporulation protein A homolog</fullName>
    </recommendedName>
</protein>
<dbReference type="Pfam" id="PF12833">
    <property type="entry name" value="HTH_18"/>
    <property type="match status" value="1"/>
</dbReference>
<evidence type="ECO:0000256" key="3">
    <source>
        <dbReference type="ARBA" id="ARBA00023125"/>
    </source>
</evidence>
<evidence type="ECO:0000259" key="9">
    <source>
        <dbReference type="PROSITE" id="PS50110"/>
    </source>
</evidence>
<feature type="region of interest" description="Disordered" evidence="7">
    <location>
        <begin position="131"/>
        <end position="168"/>
    </location>
</feature>
<evidence type="ECO:0000313" key="10">
    <source>
        <dbReference type="EMBL" id="EHI60818.1"/>
    </source>
</evidence>
<dbReference type="SMART" id="SM00342">
    <property type="entry name" value="HTH_ARAC"/>
    <property type="match status" value="1"/>
</dbReference>
<keyword evidence="4" id="KW-0804">Transcription</keyword>
<gene>
    <name evidence="10" type="ORF">HMPREF9473_01195</name>
</gene>
<dbReference type="PATRIC" id="fig|742737.3.peg.1202"/>
<dbReference type="AlphaFoldDB" id="G5ICG8"/>
<feature type="modified residue" description="4-aspartylphosphate" evidence="6">
    <location>
        <position position="55"/>
    </location>
</feature>
<keyword evidence="2" id="KW-0805">Transcription regulation</keyword>
<dbReference type="PROSITE" id="PS01124">
    <property type="entry name" value="HTH_ARAC_FAMILY_2"/>
    <property type="match status" value="1"/>
</dbReference>
<proteinExistence type="predicted"/>
<feature type="domain" description="Response regulatory" evidence="9">
    <location>
        <begin position="3"/>
        <end position="126"/>
    </location>
</feature>
<dbReference type="InterPro" id="IPR009057">
    <property type="entry name" value="Homeodomain-like_sf"/>
</dbReference>
<sequence>MRQVLIVDDDTIVRITLHSLVDWEALGYQVVADAIHGEQALVRLREHPVDLVITDMKMPVMDGIGLLTQMNRMVSNRELPVMPKVLVLSGYDDFNLVRESFRLGAGDYLLKADLNETMLETVLKRLNDEWQDSEDRQGSEAGQNSAGSGARQNGAGSDGQQEGTHVPEVEKGQLLADMAMGKRDIRPEFFSGDYIVIQFEIEDFIRHSSRFDGDMRESLVKPVLEFAGQIPRVVSKCVLGSISPSRYVMLYQVGDRNTYQDTVLSTCRQLCSVWNNYMNLPVSCGVSSVGNGAEEFAHRFTEAGNQLALHCLKGKAQVCFPWEKGCVRYEDVVKTGEEYEKLLKGLLVGDELAVDEEKTRLFAACYQEGPEKARLWCLHLICQLAWRLLENHDDIGALFADEVNYYKKLGRLDDVRSLEVWMNNYFRWVTDYMQHHYDRKQADMMIRAKRFIMDNYANPELTLGSVAGYIGLNEKYFSSRFTKEEGMTFSNYLTEVRIRKAKELMEQTDLKIYEISQSVGYNSVEHFTRVFKKLCHVSPGGYRK</sequence>
<dbReference type="SMART" id="SM00448">
    <property type="entry name" value="REC"/>
    <property type="match status" value="1"/>
</dbReference>
<dbReference type="Gene3D" id="3.40.50.2300">
    <property type="match status" value="1"/>
</dbReference>
<dbReference type="InterPro" id="IPR011006">
    <property type="entry name" value="CheY-like_superfamily"/>
</dbReference>
<dbReference type="PANTHER" id="PTHR43280">
    <property type="entry name" value="ARAC-FAMILY TRANSCRIPTIONAL REGULATOR"/>
    <property type="match status" value="1"/>
</dbReference>
<comment type="function">
    <text evidence="5">May play the central regulatory role in sporulation. It may be an element of the effector pathway responsible for the activation of sporulation genes in response to nutritional stress. Spo0A may act in concert with spo0H (a sigma factor) to control the expression of some genes that are critical to the sporulation process.</text>
</comment>
<dbReference type="InterPro" id="IPR001789">
    <property type="entry name" value="Sig_transdc_resp-reg_receiver"/>
</dbReference>
<dbReference type="Pfam" id="PF00072">
    <property type="entry name" value="Response_reg"/>
    <property type="match status" value="1"/>
</dbReference>
<dbReference type="InterPro" id="IPR020449">
    <property type="entry name" value="Tscrpt_reg_AraC-type_HTH"/>
</dbReference>